<comment type="similarity">
    <text evidence="2">Belongs to the bacterial solute-binding protein 5 family.</text>
</comment>
<dbReference type="Pfam" id="PF00496">
    <property type="entry name" value="SBP_bac_5"/>
    <property type="match status" value="1"/>
</dbReference>
<evidence type="ECO:0000256" key="5">
    <source>
        <dbReference type="SAM" id="Phobius"/>
    </source>
</evidence>
<sequence>MKQKSNITYRSNLVKILQTLFSLFILSLLFSCTKKEEESRDNLVFRYNENAAVNSLDPAFAKIRPSIWVCNQLFNGLVQLDDSLNIKPDIAKSWDISPDGKTYTFTLRNDVYFHKSVLFGKDSTRTVVAKDFEYSLNRLLDEEIAAPGRWILQNVENFHAVNDTVFEIKLSKTFPAFLGLLTMKYASVVPHEAFDKSGYDFRANPIGTGPFQFKIWEENVKLVLRKNPMYFEKDEKGVQLPYMEAVAITFLPDKQSGFLQFVQGKLDFVSGLDPSYKDEILTPKGELQPKYRKDVKMITGPYLNTEYMGFRLDGTDKAVKDKRIRQALNYGFDRNKMILFLRNNMGIGATSGMIPSGLAGFGAKGYDFDIAKAKALVADYKKQTGDTNPKIQISTSASYLDITEYLQREWQKIGLNVQVDVNPPSTLTQAISTGKVSFFKASWIADYPDAENYLSLFYSKNFSPGGPNYTHFKNEEFDKLYEAAFLETNDKKRQELYKQMDALVMEEAPVIPLFYDKASRFTRNNVSGLGINPLNLLVLKRVRKD</sequence>
<feature type="domain" description="Solute-binding protein family 5" evidence="6">
    <location>
        <begin position="86"/>
        <end position="461"/>
    </location>
</feature>
<comment type="subcellular location">
    <subcellularLocation>
        <location evidence="1">Cell envelope</location>
    </subcellularLocation>
</comment>
<evidence type="ECO:0000313" key="7">
    <source>
        <dbReference type="EMBL" id="MEL1246239.1"/>
    </source>
</evidence>
<accession>A0ABU9I1E3</accession>
<keyword evidence="5" id="KW-1133">Transmembrane helix</keyword>
<evidence type="ECO:0000256" key="2">
    <source>
        <dbReference type="ARBA" id="ARBA00005695"/>
    </source>
</evidence>
<evidence type="ECO:0000313" key="8">
    <source>
        <dbReference type="Proteomes" id="UP001464555"/>
    </source>
</evidence>
<dbReference type="Gene3D" id="3.40.190.10">
    <property type="entry name" value="Periplasmic binding protein-like II"/>
    <property type="match status" value="1"/>
</dbReference>
<dbReference type="PANTHER" id="PTHR30290">
    <property type="entry name" value="PERIPLASMIC BINDING COMPONENT OF ABC TRANSPORTER"/>
    <property type="match status" value="1"/>
</dbReference>
<dbReference type="InterPro" id="IPR039424">
    <property type="entry name" value="SBP_5"/>
</dbReference>
<keyword evidence="4" id="KW-0732">Signal</keyword>
<evidence type="ECO:0000256" key="1">
    <source>
        <dbReference type="ARBA" id="ARBA00004196"/>
    </source>
</evidence>
<dbReference type="Gene3D" id="3.10.105.10">
    <property type="entry name" value="Dipeptide-binding Protein, Domain 3"/>
    <property type="match status" value="1"/>
</dbReference>
<evidence type="ECO:0000256" key="4">
    <source>
        <dbReference type="ARBA" id="ARBA00022729"/>
    </source>
</evidence>
<evidence type="ECO:0000259" key="6">
    <source>
        <dbReference type="Pfam" id="PF00496"/>
    </source>
</evidence>
<dbReference type="Gene3D" id="3.90.76.10">
    <property type="entry name" value="Dipeptide-binding Protein, Domain 1"/>
    <property type="match status" value="1"/>
</dbReference>
<name>A0ABU9I1E3_9FLAO</name>
<keyword evidence="5" id="KW-0472">Membrane</keyword>
<keyword evidence="3" id="KW-0813">Transport</keyword>
<dbReference type="PIRSF" id="PIRSF002741">
    <property type="entry name" value="MppA"/>
    <property type="match status" value="1"/>
</dbReference>
<keyword evidence="8" id="KW-1185">Reference proteome</keyword>
<gene>
    <name evidence="7" type="ORF">AAEO56_18335</name>
</gene>
<dbReference type="PROSITE" id="PS51257">
    <property type="entry name" value="PROKAR_LIPOPROTEIN"/>
    <property type="match status" value="1"/>
</dbReference>
<dbReference type="EMBL" id="JBBYHR010000013">
    <property type="protein sequence ID" value="MEL1246239.1"/>
    <property type="molecule type" value="Genomic_DNA"/>
</dbReference>
<organism evidence="7 8">
    <name type="scientific">Flavobacterium arundinis</name>
    <dbReference type="NCBI Taxonomy" id="3139143"/>
    <lineage>
        <taxon>Bacteria</taxon>
        <taxon>Pseudomonadati</taxon>
        <taxon>Bacteroidota</taxon>
        <taxon>Flavobacteriia</taxon>
        <taxon>Flavobacteriales</taxon>
        <taxon>Flavobacteriaceae</taxon>
        <taxon>Flavobacterium</taxon>
    </lineage>
</organism>
<comment type="caution">
    <text evidence="7">The sequence shown here is derived from an EMBL/GenBank/DDBJ whole genome shotgun (WGS) entry which is preliminary data.</text>
</comment>
<proteinExistence type="inferred from homology"/>
<protein>
    <submittedName>
        <fullName evidence="7">ABC transporter substrate-binding protein</fullName>
    </submittedName>
</protein>
<dbReference type="InterPro" id="IPR030678">
    <property type="entry name" value="Peptide/Ni-bd"/>
</dbReference>
<feature type="transmembrane region" description="Helical" evidence="5">
    <location>
        <begin position="12"/>
        <end position="30"/>
    </location>
</feature>
<dbReference type="InterPro" id="IPR000914">
    <property type="entry name" value="SBP_5_dom"/>
</dbReference>
<dbReference type="SUPFAM" id="SSF53850">
    <property type="entry name" value="Periplasmic binding protein-like II"/>
    <property type="match status" value="1"/>
</dbReference>
<evidence type="ECO:0000256" key="3">
    <source>
        <dbReference type="ARBA" id="ARBA00022448"/>
    </source>
</evidence>
<reference evidence="7 8" key="1">
    <citation type="submission" date="2024-04" db="EMBL/GenBank/DDBJ databases">
        <title>Flavobacterium sp. DGU11 16S ribosomal RNA gene Genome sequencing and assembly.</title>
        <authorList>
            <person name="Park S."/>
        </authorList>
    </citation>
    <scope>NUCLEOTIDE SEQUENCE [LARGE SCALE GENOMIC DNA]</scope>
    <source>
        <strain evidence="7 8">DGU11</strain>
    </source>
</reference>
<keyword evidence="5" id="KW-0812">Transmembrane</keyword>
<dbReference type="RefSeq" id="WP_341698535.1">
    <property type="nucleotide sequence ID" value="NZ_JBBYHR010000013.1"/>
</dbReference>
<dbReference type="CDD" id="cd00995">
    <property type="entry name" value="PBP2_NikA_DppA_OppA_like"/>
    <property type="match status" value="1"/>
</dbReference>
<dbReference type="PANTHER" id="PTHR30290:SF10">
    <property type="entry name" value="PERIPLASMIC OLIGOPEPTIDE-BINDING PROTEIN-RELATED"/>
    <property type="match status" value="1"/>
</dbReference>
<dbReference type="Proteomes" id="UP001464555">
    <property type="component" value="Unassembled WGS sequence"/>
</dbReference>